<keyword evidence="2" id="KW-1185">Reference proteome</keyword>
<reference evidence="2" key="1">
    <citation type="submission" date="2014-04" db="EMBL/GenBank/DDBJ databases">
        <title>Evolutionary Origins and Diversification of the Mycorrhizal Mutualists.</title>
        <authorList>
            <consortium name="DOE Joint Genome Institute"/>
            <consortium name="Mycorrhizal Genomics Consortium"/>
            <person name="Kohler A."/>
            <person name="Kuo A."/>
            <person name="Nagy L.G."/>
            <person name="Floudas D."/>
            <person name="Copeland A."/>
            <person name="Barry K.W."/>
            <person name="Cichocki N."/>
            <person name="Veneault-Fourrey C."/>
            <person name="LaButti K."/>
            <person name="Lindquist E.A."/>
            <person name="Lipzen A."/>
            <person name="Lundell T."/>
            <person name="Morin E."/>
            <person name="Murat C."/>
            <person name="Riley R."/>
            <person name="Ohm R."/>
            <person name="Sun H."/>
            <person name="Tunlid A."/>
            <person name="Henrissat B."/>
            <person name="Grigoriev I.V."/>
            <person name="Hibbett D.S."/>
            <person name="Martin F."/>
        </authorList>
    </citation>
    <scope>NUCLEOTIDE SEQUENCE [LARGE SCALE GENOMIC DNA]</scope>
    <source>
        <strain evidence="2">FD-334 SS-4</strain>
    </source>
</reference>
<dbReference type="Proteomes" id="UP000054270">
    <property type="component" value="Unassembled WGS sequence"/>
</dbReference>
<gene>
    <name evidence="1" type="ORF">HYPSUDRAFT_37084</name>
</gene>
<evidence type="ECO:0000313" key="1">
    <source>
        <dbReference type="EMBL" id="KJA25663.1"/>
    </source>
</evidence>
<organism evidence="1 2">
    <name type="scientific">Hypholoma sublateritium (strain FD-334 SS-4)</name>
    <dbReference type="NCBI Taxonomy" id="945553"/>
    <lineage>
        <taxon>Eukaryota</taxon>
        <taxon>Fungi</taxon>
        <taxon>Dikarya</taxon>
        <taxon>Basidiomycota</taxon>
        <taxon>Agaricomycotina</taxon>
        <taxon>Agaricomycetes</taxon>
        <taxon>Agaricomycetidae</taxon>
        <taxon>Agaricales</taxon>
        <taxon>Agaricineae</taxon>
        <taxon>Strophariaceae</taxon>
        <taxon>Hypholoma</taxon>
    </lineage>
</organism>
<protein>
    <submittedName>
        <fullName evidence="1">Uncharacterized protein</fullName>
    </submittedName>
</protein>
<sequence length="69" mass="7532">MSRPAARVGVTMPLSPDGPEPAVVRLRHLCATAEGGLHRIRNSPLAVSLRRLRLRRTCKQAPAVPSRAR</sequence>
<dbReference type="EMBL" id="KN817530">
    <property type="protein sequence ID" value="KJA25663.1"/>
    <property type="molecule type" value="Genomic_DNA"/>
</dbReference>
<evidence type="ECO:0000313" key="2">
    <source>
        <dbReference type="Proteomes" id="UP000054270"/>
    </source>
</evidence>
<name>A0A0D2MP26_HYPSF</name>
<proteinExistence type="predicted"/>
<dbReference type="AlphaFoldDB" id="A0A0D2MP26"/>
<feature type="non-terminal residue" evidence="1">
    <location>
        <position position="69"/>
    </location>
</feature>
<accession>A0A0D2MP26</accession>